<dbReference type="GO" id="GO:0008033">
    <property type="term" value="P:tRNA processing"/>
    <property type="evidence" value="ECO:0007669"/>
    <property type="project" value="UniProtKB-KW"/>
</dbReference>
<dbReference type="NCBIfam" id="TIGR02191">
    <property type="entry name" value="RNaseIII"/>
    <property type="match status" value="1"/>
</dbReference>
<feature type="active site" evidence="15">
    <location>
        <position position="129"/>
    </location>
</feature>
<gene>
    <name evidence="15 18" type="primary">rnc</name>
    <name evidence="18" type="ORF">H0A61_02232</name>
</gene>
<dbReference type="HAMAP" id="MF_00104">
    <property type="entry name" value="RNase_III"/>
    <property type="match status" value="1"/>
</dbReference>
<dbReference type="PROSITE" id="PS00517">
    <property type="entry name" value="RNASE_3_1"/>
    <property type="match status" value="1"/>
</dbReference>
<comment type="cofactor">
    <cofactor evidence="15">
        <name>Mg(2+)</name>
        <dbReference type="ChEBI" id="CHEBI:18420"/>
    </cofactor>
</comment>
<dbReference type="PROSITE" id="PS50137">
    <property type="entry name" value="DS_RBD"/>
    <property type="match status" value="1"/>
</dbReference>
<evidence type="ECO:0000256" key="8">
    <source>
        <dbReference type="ARBA" id="ARBA00022694"/>
    </source>
</evidence>
<evidence type="ECO:0000259" key="16">
    <source>
        <dbReference type="PROSITE" id="PS50137"/>
    </source>
</evidence>
<comment type="catalytic activity">
    <reaction evidence="1 15">
        <text>Endonucleolytic cleavage to 5'-phosphomonoester.</text>
        <dbReference type="EC" id="3.1.26.3"/>
    </reaction>
</comment>
<feature type="domain" description="DRBM" evidence="16">
    <location>
        <begin position="167"/>
        <end position="236"/>
    </location>
</feature>
<dbReference type="GO" id="GO:0003725">
    <property type="term" value="F:double-stranded RNA binding"/>
    <property type="evidence" value="ECO:0007669"/>
    <property type="project" value="TreeGrafter"/>
</dbReference>
<dbReference type="PROSITE" id="PS50142">
    <property type="entry name" value="RNASE_3_2"/>
    <property type="match status" value="1"/>
</dbReference>
<dbReference type="KEGG" id="kme:H0A61_02232"/>
<evidence type="ECO:0000259" key="17">
    <source>
        <dbReference type="PROSITE" id="PS50142"/>
    </source>
</evidence>
<dbReference type="PANTHER" id="PTHR11207:SF0">
    <property type="entry name" value="RIBONUCLEASE 3"/>
    <property type="match status" value="1"/>
</dbReference>
<evidence type="ECO:0000256" key="7">
    <source>
        <dbReference type="ARBA" id="ARBA00022664"/>
    </source>
</evidence>
<dbReference type="GO" id="GO:0042802">
    <property type="term" value="F:identical protein binding"/>
    <property type="evidence" value="ECO:0007669"/>
    <property type="project" value="UniProtKB-ARBA"/>
</dbReference>
<accession>A0A8A0RN70</accession>
<comment type="subcellular location">
    <subcellularLocation>
        <location evidence="2 15">Cytoplasm</location>
    </subcellularLocation>
</comment>
<dbReference type="SMART" id="SM00535">
    <property type="entry name" value="RIBOc"/>
    <property type="match status" value="1"/>
</dbReference>
<dbReference type="SUPFAM" id="SSF69065">
    <property type="entry name" value="RNase III domain-like"/>
    <property type="match status" value="1"/>
</dbReference>
<evidence type="ECO:0000256" key="6">
    <source>
        <dbReference type="ARBA" id="ARBA00022552"/>
    </source>
</evidence>
<dbReference type="Pfam" id="PF00035">
    <property type="entry name" value="dsrm"/>
    <property type="match status" value="1"/>
</dbReference>
<evidence type="ECO:0000256" key="10">
    <source>
        <dbReference type="ARBA" id="ARBA00022723"/>
    </source>
</evidence>
<organism evidence="18 19">
    <name type="scientific">Koleobacter methoxysyntrophicus</name>
    <dbReference type="NCBI Taxonomy" id="2751313"/>
    <lineage>
        <taxon>Bacteria</taxon>
        <taxon>Bacillati</taxon>
        <taxon>Bacillota</taxon>
        <taxon>Clostridia</taxon>
        <taxon>Koleobacterales</taxon>
        <taxon>Koleobacteraceae</taxon>
        <taxon>Koleobacter</taxon>
    </lineage>
</organism>
<evidence type="ECO:0000256" key="1">
    <source>
        <dbReference type="ARBA" id="ARBA00000109"/>
    </source>
</evidence>
<keyword evidence="5 15" id="KW-0963">Cytoplasm</keyword>
<dbReference type="RefSeq" id="WP_206707185.1">
    <property type="nucleotide sequence ID" value="NZ_CP059066.1"/>
</dbReference>
<dbReference type="EC" id="3.1.26.3" evidence="15"/>
<dbReference type="CDD" id="cd00593">
    <property type="entry name" value="RIBOc"/>
    <property type="match status" value="1"/>
</dbReference>
<dbReference type="Pfam" id="PF14622">
    <property type="entry name" value="Ribonucleas_3_3"/>
    <property type="match status" value="1"/>
</dbReference>
<keyword evidence="9 15" id="KW-0540">Nuclease</keyword>
<keyword evidence="15" id="KW-0699">rRNA-binding</keyword>
<dbReference type="GO" id="GO:0046872">
    <property type="term" value="F:metal ion binding"/>
    <property type="evidence" value="ECO:0007669"/>
    <property type="project" value="UniProtKB-KW"/>
</dbReference>
<dbReference type="GO" id="GO:0005737">
    <property type="term" value="C:cytoplasm"/>
    <property type="evidence" value="ECO:0007669"/>
    <property type="project" value="UniProtKB-SubCell"/>
</dbReference>
<evidence type="ECO:0000313" key="19">
    <source>
        <dbReference type="Proteomes" id="UP000662904"/>
    </source>
</evidence>
<dbReference type="GO" id="GO:0004525">
    <property type="term" value="F:ribonuclease III activity"/>
    <property type="evidence" value="ECO:0007669"/>
    <property type="project" value="UniProtKB-UniRule"/>
</dbReference>
<feature type="binding site" evidence="15">
    <location>
        <position position="129"/>
    </location>
    <ligand>
        <name>Mg(2+)</name>
        <dbReference type="ChEBI" id="CHEBI:18420"/>
    </ligand>
</feature>
<dbReference type="InterPro" id="IPR011907">
    <property type="entry name" value="RNase_III"/>
</dbReference>
<dbReference type="SMART" id="SM00358">
    <property type="entry name" value="DSRM"/>
    <property type="match status" value="1"/>
</dbReference>
<proteinExistence type="inferred from homology"/>
<comment type="similarity">
    <text evidence="3">Belongs to the ribonuclease III family.</text>
</comment>
<keyword evidence="19" id="KW-1185">Reference proteome</keyword>
<evidence type="ECO:0000256" key="14">
    <source>
        <dbReference type="ARBA" id="ARBA00022884"/>
    </source>
</evidence>
<evidence type="ECO:0000256" key="15">
    <source>
        <dbReference type="HAMAP-Rule" id="MF_00104"/>
    </source>
</evidence>
<dbReference type="Gene3D" id="3.30.160.20">
    <property type="match status" value="1"/>
</dbReference>
<sequence length="236" mass="26806">MKINKRRWAILKEYQKSIGYTFKDLELLNRALIHTSYANENNLPHFKSNQRLEFLGDAVLDLIISEFIYIEYPDFPEGELTKIRANVVCESTLVKIALQLGLGNYIFLGKGEESTGGKERPSILADALEALIGAIYLDGGLQEARAFIMRLFYDEVVDTAEKQNYRDYKTALQELIQRDYGDRLYYEVISESGPDHDKVFTVQVKLKNNILGRGTGKSKKEAEQIAAKAALEELKG</sequence>
<dbReference type="GO" id="GO:0019843">
    <property type="term" value="F:rRNA binding"/>
    <property type="evidence" value="ECO:0007669"/>
    <property type="project" value="UniProtKB-KW"/>
</dbReference>
<evidence type="ECO:0000313" key="18">
    <source>
        <dbReference type="EMBL" id="QSQ09851.1"/>
    </source>
</evidence>
<evidence type="ECO:0000256" key="5">
    <source>
        <dbReference type="ARBA" id="ARBA00022490"/>
    </source>
</evidence>
<comment type="subunit">
    <text evidence="4 15">Homodimer.</text>
</comment>
<evidence type="ECO:0000256" key="4">
    <source>
        <dbReference type="ARBA" id="ARBA00011738"/>
    </source>
</evidence>
<feature type="binding site" evidence="15">
    <location>
        <position position="53"/>
    </location>
    <ligand>
        <name>Mg(2+)</name>
        <dbReference type="ChEBI" id="CHEBI:18420"/>
    </ligand>
</feature>
<dbReference type="InterPro" id="IPR000999">
    <property type="entry name" value="RNase_III_dom"/>
</dbReference>
<keyword evidence="12 15" id="KW-0378">Hydrolase</keyword>
<dbReference type="PANTHER" id="PTHR11207">
    <property type="entry name" value="RIBONUCLEASE III"/>
    <property type="match status" value="1"/>
</dbReference>
<evidence type="ECO:0000256" key="2">
    <source>
        <dbReference type="ARBA" id="ARBA00004496"/>
    </source>
</evidence>
<feature type="binding site" evidence="15">
    <location>
        <position position="126"/>
    </location>
    <ligand>
        <name>Mg(2+)</name>
        <dbReference type="ChEBI" id="CHEBI:18420"/>
    </ligand>
</feature>
<keyword evidence="13 15" id="KW-0460">Magnesium</keyword>
<comment type="function">
    <text evidence="15">Digests double-stranded RNA. Involved in the processing of primary rRNA transcript to yield the immediate precursors to the large and small rRNAs (23S and 16S). Processes some mRNAs, and tRNAs when they are encoded in the rRNA operon. Processes pre-crRNA and tracrRNA of type II CRISPR loci if present in the organism.</text>
</comment>
<feature type="domain" description="RNase III" evidence="17">
    <location>
        <begin position="11"/>
        <end position="140"/>
    </location>
</feature>
<dbReference type="GO" id="GO:0010468">
    <property type="term" value="P:regulation of gene expression"/>
    <property type="evidence" value="ECO:0007669"/>
    <property type="project" value="TreeGrafter"/>
</dbReference>
<dbReference type="AlphaFoldDB" id="A0A8A0RN70"/>
<dbReference type="InterPro" id="IPR014720">
    <property type="entry name" value="dsRBD_dom"/>
</dbReference>
<keyword evidence="10 15" id="KW-0479">Metal-binding</keyword>
<dbReference type="CDD" id="cd10845">
    <property type="entry name" value="DSRM_RNAse_III_family"/>
    <property type="match status" value="1"/>
</dbReference>
<keyword evidence="8 15" id="KW-0819">tRNA processing</keyword>
<dbReference type="InterPro" id="IPR036389">
    <property type="entry name" value="RNase_III_sf"/>
</dbReference>
<evidence type="ECO:0000256" key="3">
    <source>
        <dbReference type="ARBA" id="ARBA00010183"/>
    </source>
</evidence>
<dbReference type="EMBL" id="CP059066">
    <property type="protein sequence ID" value="QSQ09851.1"/>
    <property type="molecule type" value="Genomic_DNA"/>
</dbReference>
<dbReference type="Gene3D" id="1.10.1520.10">
    <property type="entry name" value="Ribonuclease III domain"/>
    <property type="match status" value="1"/>
</dbReference>
<dbReference type="Proteomes" id="UP000662904">
    <property type="component" value="Chromosome"/>
</dbReference>
<evidence type="ECO:0000256" key="12">
    <source>
        <dbReference type="ARBA" id="ARBA00022801"/>
    </source>
</evidence>
<reference evidence="18" key="1">
    <citation type="submission" date="2020-07" db="EMBL/GenBank/DDBJ databases">
        <title>Koleobacter methoxysyntrophicus gen. nov., sp. nov., a novel anaerobic bacterium isolated from deep subsurface oil field and proposal of Koleobacterales ord. nov. in the phylum Firmicutes.</title>
        <authorList>
            <person name="Sakamoto S."/>
            <person name="Tamaki H."/>
        </authorList>
    </citation>
    <scope>NUCLEOTIDE SEQUENCE</scope>
    <source>
        <strain evidence="18">NRmbB1</strain>
    </source>
</reference>
<feature type="active site" evidence="15">
    <location>
        <position position="57"/>
    </location>
</feature>
<keyword evidence="14 15" id="KW-0694">RNA-binding</keyword>
<keyword evidence="6 15" id="KW-0698">rRNA processing</keyword>
<dbReference type="SUPFAM" id="SSF54768">
    <property type="entry name" value="dsRNA-binding domain-like"/>
    <property type="match status" value="1"/>
</dbReference>
<protein>
    <recommendedName>
        <fullName evidence="15">Ribonuclease 3</fullName>
        <ecNumber evidence="15">3.1.26.3</ecNumber>
    </recommendedName>
    <alternativeName>
        <fullName evidence="15">Ribonuclease III</fullName>
        <shortName evidence="15">RNase III</shortName>
    </alternativeName>
</protein>
<name>A0A8A0RN70_9FIRM</name>
<keyword evidence="7 15" id="KW-0507">mRNA processing</keyword>
<evidence type="ECO:0000256" key="13">
    <source>
        <dbReference type="ARBA" id="ARBA00022842"/>
    </source>
</evidence>
<keyword evidence="11 15" id="KW-0255">Endonuclease</keyword>
<dbReference type="GO" id="GO:0006397">
    <property type="term" value="P:mRNA processing"/>
    <property type="evidence" value="ECO:0007669"/>
    <property type="project" value="UniProtKB-UniRule"/>
</dbReference>
<evidence type="ECO:0000256" key="11">
    <source>
        <dbReference type="ARBA" id="ARBA00022759"/>
    </source>
</evidence>
<dbReference type="FunFam" id="1.10.1520.10:FF:000001">
    <property type="entry name" value="Ribonuclease 3"/>
    <property type="match status" value="1"/>
</dbReference>
<dbReference type="GO" id="GO:0006364">
    <property type="term" value="P:rRNA processing"/>
    <property type="evidence" value="ECO:0007669"/>
    <property type="project" value="UniProtKB-UniRule"/>
</dbReference>
<evidence type="ECO:0000256" key="9">
    <source>
        <dbReference type="ARBA" id="ARBA00022722"/>
    </source>
</evidence>
<dbReference type="FunFam" id="3.30.160.20:FF:000003">
    <property type="entry name" value="Ribonuclease 3"/>
    <property type="match status" value="1"/>
</dbReference>